<comment type="similarity">
    <text evidence="1">Belongs to the RlmJ family.</text>
</comment>
<keyword evidence="1 2" id="KW-0808">Transferase</keyword>
<dbReference type="EMBL" id="FNCS01000001">
    <property type="protein sequence ID" value="SDG21360.1"/>
    <property type="molecule type" value="Genomic_DNA"/>
</dbReference>
<dbReference type="SUPFAM" id="SSF53335">
    <property type="entry name" value="S-adenosyl-L-methionine-dependent methyltransferases"/>
    <property type="match status" value="1"/>
</dbReference>
<keyword evidence="1" id="KW-0949">S-adenosyl-L-methionine</keyword>
<dbReference type="Proteomes" id="UP000199495">
    <property type="component" value="Unassembled WGS sequence"/>
</dbReference>
<feature type="binding site" evidence="1">
    <location>
        <position position="120"/>
    </location>
    <ligand>
        <name>S-adenosyl-L-methionine</name>
        <dbReference type="ChEBI" id="CHEBI:59789"/>
    </ligand>
</feature>
<name>A0A1G7SGL5_9HYPH</name>
<dbReference type="InterPro" id="IPR029063">
    <property type="entry name" value="SAM-dependent_MTases_sf"/>
</dbReference>
<evidence type="ECO:0000256" key="1">
    <source>
        <dbReference type="HAMAP-Rule" id="MF_00934"/>
    </source>
</evidence>
<dbReference type="AlphaFoldDB" id="A0A1G7SGL5"/>
<comment type="subunit">
    <text evidence="1">Monomer.</text>
</comment>
<evidence type="ECO:0000313" key="3">
    <source>
        <dbReference type="Proteomes" id="UP000199495"/>
    </source>
</evidence>
<feature type="binding site" evidence="1">
    <location>
        <position position="18"/>
    </location>
    <ligand>
        <name>S-adenosyl-L-methionine</name>
        <dbReference type="ChEBI" id="CHEBI:59789"/>
    </ligand>
</feature>
<feature type="binding site" evidence="1">
    <location>
        <position position="41"/>
    </location>
    <ligand>
        <name>S-adenosyl-L-methionine</name>
        <dbReference type="ChEBI" id="CHEBI:59789"/>
    </ligand>
</feature>
<dbReference type="PANTHER" id="PTHR37426">
    <property type="entry name" value="RIBOSOMAL RNA LARGE SUBUNIT METHYLTRANSFERASE J"/>
    <property type="match status" value="1"/>
</dbReference>
<gene>
    <name evidence="1" type="primary">rlmJ</name>
    <name evidence="2" type="ORF">SAMN04487974_101462</name>
</gene>
<dbReference type="InterPro" id="IPR002052">
    <property type="entry name" value="DNA_methylase_N6_adenine_CS"/>
</dbReference>
<dbReference type="RefSeq" id="WP_090590760.1">
    <property type="nucleotide sequence ID" value="NZ_FNCS01000001.1"/>
</dbReference>
<reference evidence="2 3" key="1">
    <citation type="submission" date="2016-10" db="EMBL/GenBank/DDBJ databases">
        <authorList>
            <person name="de Groot N.N."/>
        </authorList>
    </citation>
    <scope>NUCLEOTIDE SEQUENCE [LARGE SCALE GENOMIC DNA]</scope>
    <source>
        <strain evidence="2 3">CGMCC 1.10267</strain>
    </source>
</reference>
<comment type="function">
    <text evidence="1">Specifically methylates the adenine in position 2030 of 23S rRNA.</text>
</comment>
<protein>
    <recommendedName>
        <fullName evidence="1">Ribosomal RNA large subunit methyltransferase J</fullName>
        <ecNumber evidence="1">2.1.1.266</ecNumber>
    </recommendedName>
    <alternativeName>
        <fullName evidence="1">23S rRNA (adenine(2030)-N6)-methyltransferase</fullName>
    </alternativeName>
    <alternativeName>
        <fullName evidence="1">23S rRNA m6A2030 methyltransferase</fullName>
    </alternativeName>
</protein>
<dbReference type="STRING" id="440168.SAMN04487974_101462"/>
<feature type="binding site" evidence="1">
    <location>
        <begin position="145"/>
        <end position="146"/>
    </location>
    <ligand>
        <name>S-adenosyl-L-methionine</name>
        <dbReference type="ChEBI" id="CHEBI:59789"/>
    </ligand>
</feature>
<dbReference type="EC" id="2.1.1.266" evidence="1"/>
<dbReference type="GO" id="GO:0003723">
    <property type="term" value="F:RNA binding"/>
    <property type="evidence" value="ECO:0007669"/>
    <property type="project" value="UniProtKB-UniRule"/>
</dbReference>
<feature type="site" description="Interaction with substrate rRNA" evidence="1">
    <location>
        <position position="3"/>
    </location>
</feature>
<dbReference type="InterPro" id="IPR007473">
    <property type="entry name" value="RlmJ"/>
</dbReference>
<dbReference type="PROSITE" id="PS00092">
    <property type="entry name" value="N6_MTASE"/>
    <property type="match status" value="1"/>
</dbReference>
<dbReference type="Pfam" id="PF04378">
    <property type="entry name" value="RsmJ"/>
    <property type="match status" value="1"/>
</dbReference>
<organism evidence="2 3">
    <name type="scientific">Pelagibacterium luteolum</name>
    <dbReference type="NCBI Taxonomy" id="440168"/>
    <lineage>
        <taxon>Bacteria</taxon>
        <taxon>Pseudomonadati</taxon>
        <taxon>Pseudomonadota</taxon>
        <taxon>Alphaproteobacteria</taxon>
        <taxon>Hyphomicrobiales</taxon>
        <taxon>Devosiaceae</taxon>
        <taxon>Pelagibacterium</taxon>
    </lineage>
</organism>
<sequence length="283" mass="31962">MNYRHAFHAGNFADVVKHIILARIISYMMRKDAAFRVIDTHAGVGLYDLLGDAAGRTGEWEDGVGRLMAASLPPKVAELVEPYLLAIKAQNLDDALRFYPGSPLVTRHMLRSQDRLMALELHPQDFELLKENFAGDIQARITHLDGWAAMGTHLPPKENRGLVLVDPPFEEKGEFARMVQSLEKAYKRWPGGTYAYWYPIKDPRDADTYARALNATGIPKILRLELTIRPPSTPPRLHGTGMIVVNPPYVLEDEMKIVLPTLAKLLSDENRGRFRIDWIRGEA</sequence>
<dbReference type="GO" id="GO:0036307">
    <property type="term" value="F:23S rRNA (adenine(2030)-N(6))-methyltransferase activity"/>
    <property type="evidence" value="ECO:0007669"/>
    <property type="project" value="UniProtKB-UniRule"/>
</dbReference>
<accession>A0A1G7SGL5</accession>
<keyword evidence="1 2" id="KW-0489">Methyltransferase</keyword>
<feature type="binding site" evidence="1">
    <location>
        <position position="166"/>
    </location>
    <ligand>
        <name>S-adenosyl-L-methionine</name>
        <dbReference type="ChEBI" id="CHEBI:59789"/>
    </ligand>
</feature>
<feature type="active site" description="Proton acceptor" evidence="1">
    <location>
        <position position="166"/>
    </location>
</feature>
<keyword evidence="3" id="KW-1185">Reference proteome</keyword>
<dbReference type="OrthoDB" id="9791274at2"/>
<proteinExistence type="inferred from homology"/>
<keyword evidence="1" id="KW-0698">rRNA processing</keyword>
<keyword evidence="1" id="KW-0694">RNA-binding</keyword>
<dbReference type="PANTHER" id="PTHR37426:SF1">
    <property type="entry name" value="RIBOSOMAL RNA LARGE SUBUNIT METHYLTRANSFERASE J"/>
    <property type="match status" value="1"/>
</dbReference>
<evidence type="ECO:0000313" key="2">
    <source>
        <dbReference type="EMBL" id="SDG21360.1"/>
    </source>
</evidence>
<comment type="catalytic activity">
    <reaction evidence="1">
        <text>adenosine(2030) in 23S rRNA + S-adenosyl-L-methionine = N(6)-methyladenosine(2030) in 23S rRNA + S-adenosyl-L-homocysteine + H(+)</text>
        <dbReference type="Rhea" id="RHEA:43736"/>
        <dbReference type="Rhea" id="RHEA-COMP:10668"/>
        <dbReference type="Rhea" id="RHEA-COMP:10669"/>
        <dbReference type="ChEBI" id="CHEBI:15378"/>
        <dbReference type="ChEBI" id="CHEBI:57856"/>
        <dbReference type="ChEBI" id="CHEBI:59789"/>
        <dbReference type="ChEBI" id="CHEBI:74411"/>
        <dbReference type="ChEBI" id="CHEBI:74449"/>
        <dbReference type="EC" id="2.1.1.266"/>
    </reaction>
</comment>
<dbReference type="GO" id="GO:0005829">
    <property type="term" value="C:cytosol"/>
    <property type="evidence" value="ECO:0007669"/>
    <property type="project" value="TreeGrafter"/>
</dbReference>
<dbReference type="Gene3D" id="3.40.50.150">
    <property type="entry name" value="Vaccinia Virus protein VP39"/>
    <property type="match status" value="1"/>
</dbReference>
<feature type="binding site" evidence="1">
    <location>
        <position position="102"/>
    </location>
    <ligand>
        <name>S-adenosyl-L-methionine</name>
        <dbReference type="ChEBI" id="CHEBI:59789"/>
    </ligand>
</feature>
<dbReference type="GO" id="GO:0070475">
    <property type="term" value="P:rRNA base methylation"/>
    <property type="evidence" value="ECO:0007669"/>
    <property type="project" value="UniProtKB-UniRule"/>
</dbReference>
<dbReference type="HAMAP" id="MF_00934">
    <property type="entry name" value="23SrRNA_methyltr_J"/>
    <property type="match status" value="1"/>
</dbReference>